<proteinExistence type="predicted"/>
<comment type="caution">
    <text evidence="1">The sequence shown here is derived from an EMBL/GenBank/DDBJ whole genome shotgun (WGS) entry which is preliminary data.</text>
</comment>
<organism evidence="1 2">
    <name type="scientific">Friedmanniomyces simplex</name>
    <dbReference type="NCBI Taxonomy" id="329884"/>
    <lineage>
        <taxon>Eukaryota</taxon>
        <taxon>Fungi</taxon>
        <taxon>Dikarya</taxon>
        <taxon>Ascomycota</taxon>
        <taxon>Pezizomycotina</taxon>
        <taxon>Dothideomycetes</taxon>
        <taxon>Dothideomycetidae</taxon>
        <taxon>Mycosphaerellales</taxon>
        <taxon>Teratosphaeriaceae</taxon>
        <taxon>Friedmanniomyces</taxon>
    </lineage>
</organism>
<dbReference type="Proteomes" id="UP000309340">
    <property type="component" value="Unassembled WGS sequence"/>
</dbReference>
<dbReference type="EMBL" id="NAJQ01000284">
    <property type="protein sequence ID" value="TKA73008.1"/>
    <property type="molecule type" value="Genomic_DNA"/>
</dbReference>
<evidence type="ECO:0000313" key="2">
    <source>
        <dbReference type="Proteomes" id="UP000309340"/>
    </source>
</evidence>
<reference evidence="1 2" key="1">
    <citation type="submission" date="2017-03" db="EMBL/GenBank/DDBJ databases">
        <title>Genomes of endolithic fungi from Antarctica.</title>
        <authorList>
            <person name="Coleine C."/>
            <person name="Masonjones S."/>
            <person name="Stajich J.E."/>
        </authorList>
    </citation>
    <scope>NUCLEOTIDE SEQUENCE [LARGE SCALE GENOMIC DNA]</scope>
    <source>
        <strain evidence="1 2">CCFEE 5184</strain>
    </source>
</reference>
<gene>
    <name evidence="1" type="ORF">B0A55_05206</name>
</gene>
<name>A0A4U0XBZ2_9PEZI</name>
<dbReference type="AlphaFoldDB" id="A0A4U0XBZ2"/>
<accession>A0A4U0XBZ2</accession>
<keyword evidence="2" id="KW-1185">Reference proteome</keyword>
<sequence length="129" mass="14199">MWGNPVMRGMYGMPSMLFTQAGAMEPHRWNAEDADGDEIDDWTTAGCGPGKKYARHLQRAGLMGPMMEAPQFGRYGGVALAPWMAPGFRPRGGFYCEGPGRMADHRAVMGRMRLTGSFSNAAYDKSDEE</sequence>
<evidence type="ECO:0000313" key="1">
    <source>
        <dbReference type="EMBL" id="TKA73008.1"/>
    </source>
</evidence>
<protein>
    <submittedName>
        <fullName evidence="1">Uncharacterized protein</fullName>
    </submittedName>
</protein>